<evidence type="ECO:0000313" key="3">
    <source>
        <dbReference type="Proteomes" id="UP001178507"/>
    </source>
</evidence>
<feature type="compositionally biased region" description="Low complexity" evidence="1">
    <location>
        <begin position="67"/>
        <end position="78"/>
    </location>
</feature>
<protein>
    <submittedName>
        <fullName evidence="2">Uncharacterized protein</fullName>
    </submittedName>
</protein>
<proteinExistence type="predicted"/>
<comment type="caution">
    <text evidence="2">The sequence shown here is derived from an EMBL/GenBank/DDBJ whole genome shotgun (WGS) entry which is preliminary data.</text>
</comment>
<dbReference type="AlphaFoldDB" id="A0AA36JKT0"/>
<sequence length="201" mass="22024">MDRPRALRNISPPDSQAARLVQAMLPRAARRLGLAVACAALASLFQPYAFSSSATLSSLQVQQRAAAPAPVTPTIDTPGAPSSPDPRRMGEAVRWLMDEEAEKPPEWHVLLLDKTFEIRKNTVYRVTSSLMSELPLTLAEARTKAEHARDNFFSILETTPEWSKAIRTAQSLQRLGLSVRVVPGFDREAFRNAGTGSVDAT</sequence>
<feature type="region of interest" description="Disordered" evidence="1">
    <location>
        <begin position="67"/>
        <end position="88"/>
    </location>
</feature>
<accession>A0AA36JKT0</accession>
<name>A0AA36JKT0_9DINO</name>
<organism evidence="2 3">
    <name type="scientific">Effrenium voratum</name>
    <dbReference type="NCBI Taxonomy" id="2562239"/>
    <lineage>
        <taxon>Eukaryota</taxon>
        <taxon>Sar</taxon>
        <taxon>Alveolata</taxon>
        <taxon>Dinophyceae</taxon>
        <taxon>Suessiales</taxon>
        <taxon>Symbiodiniaceae</taxon>
        <taxon>Effrenium</taxon>
    </lineage>
</organism>
<keyword evidence="3" id="KW-1185">Reference proteome</keyword>
<dbReference type="Proteomes" id="UP001178507">
    <property type="component" value="Unassembled WGS sequence"/>
</dbReference>
<gene>
    <name evidence="2" type="ORF">EVOR1521_LOCUS28726</name>
</gene>
<evidence type="ECO:0000313" key="2">
    <source>
        <dbReference type="EMBL" id="CAJ1406891.1"/>
    </source>
</evidence>
<evidence type="ECO:0000256" key="1">
    <source>
        <dbReference type="SAM" id="MobiDB-lite"/>
    </source>
</evidence>
<dbReference type="EMBL" id="CAUJNA010003649">
    <property type="protein sequence ID" value="CAJ1406891.1"/>
    <property type="molecule type" value="Genomic_DNA"/>
</dbReference>
<reference evidence="2" key="1">
    <citation type="submission" date="2023-08" db="EMBL/GenBank/DDBJ databases">
        <authorList>
            <person name="Chen Y."/>
            <person name="Shah S."/>
            <person name="Dougan E. K."/>
            <person name="Thang M."/>
            <person name="Chan C."/>
        </authorList>
    </citation>
    <scope>NUCLEOTIDE SEQUENCE</scope>
</reference>